<dbReference type="AlphaFoldDB" id="A0A7J7RFY0"/>
<organism evidence="1 2">
    <name type="scientific">Myotis myotis</name>
    <name type="common">Greater mouse-eared bat</name>
    <name type="synonym">Vespertilio myotis</name>
    <dbReference type="NCBI Taxonomy" id="51298"/>
    <lineage>
        <taxon>Eukaryota</taxon>
        <taxon>Metazoa</taxon>
        <taxon>Chordata</taxon>
        <taxon>Craniata</taxon>
        <taxon>Vertebrata</taxon>
        <taxon>Euteleostomi</taxon>
        <taxon>Mammalia</taxon>
        <taxon>Eutheria</taxon>
        <taxon>Laurasiatheria</taxon>
        <taxon>Chiroptera</taxon>
        <taxon>Yangochiroptera</taxon>
        <taxon>Vespertilionidae</taxon>
        <taxon>Myotis</taxon>
    </lineage>
</organism>
<gene>
    <name evidence="1" type="ORF">mMyoMyo1_010341</name>
</gene>
<dbReference type="EMBL" id="JABWUV010000028">
    <property type="protein sequence ID" value="KAF6274927.1"/>
    <property type="molecule type" value="Genomic_DNA"/>
</dbReference>
<dbReference type="Proteomes" id="UP000527355">
    <property type="component" value="Unassembled WGS sequence"/>
</dbReference>
<protein>
    <submittedName>
        <fullName evidence="1">Uncharacterized protein</fullName>
    </submittedName>
</protein>
<comment type="caution">
    <text evidence="1">The sequence shown here is derived from an EMBL/GenBank/DDBJ whole genome shotgun (WGS) entry which is preliminary data.</text>
</comment>
<keyword evidence="2" id="KW-1185">Reference proteome</keyword>
<dbReference type="PANTHER" id="PTHR33426:SF29">
    <property type="entry name" value="NADH DEHYDROGENASE SUBUNIT 2-RELATED"/>
    <property type="match status" value="1"/>
</dbReference>
<dbReference type="PANTHER" id="PTHR33426">
    <property type="entry name" value="C2H2-TYPE DOMAIN-CONTAINING PROTEIN"/>
    <property type="match status" value="1"/>
</dbReference>
<sequence>MQATPLLIKVAHSTFIGVPSTTSSLVLSKTTRKIKSCASFFTFVRLSFTMNSLMLNNTPLTRKGLTSLITFVRFLSSINSLMYRKEYTLTKCFLTILFPLSKYIFIDFRKERRVLERNMYKRELWISFFLLAPLWRSLPQPGPLP</sequence>
<evidence type="ECO:0000313" key="2">
    <source>
        <dbReference type="Proteomes" id="UP000527355"/>
    </source>
</evidence>
<proteinExistence type="predicted"/>
<name>A0A7J7RFY0_MYOMY</name>
<accession>A0A7J7RFY0</accession>
<evidence type="ECO:0000313" key="1">
    <source>
        <dbReference type="EMBL" id="KAF6274927.1"/>
    </source>
</evidence>
<reference evidence="1 2" key="1">
    <citation type="journal article" date="2020" name="Nature">
        <title>Six reference-quality genomes reveal evolution of bat adaptations.</title>
        <authorList>
            <person name="Jebb D."/>
            <person name="Huang Z."/>
            <person name="Pippel M."/>
            <person name="Hughes G.M."/>
            <person name="Lavrichenko K."/>
            <person name="Devanna P."/>
            <person name="Winkler S."/>
            <person name="Jermiin L.S."/>
            <person name="Skirmuntt E.C."/>
            <person name="Katzourakis A."/>
            <person name="Burkitt-Gray L."/>
            <person name="Ray D.A."/>
            <person name="Sullivan K.A.M."/>
            <person name="Roscito J.G."/>
            <person name="Kirilenko B.M."/>
            <person name="Davalos L.M."/>
            <person name="Corthals A.P."/>
            <person name="Power M.L."/>
            <person name="Jones G."/>
            <person name="Ransome R.D."/>
            <person name="Dechmann D.K.N."/>
            <person name="Locatelli A.G."/>
            <person name="Puechmaille S.J."/>
            <person name="Fedrigo O."/>
            <person name="Jarvis E.D."/>
            <person name="Hiller M."/>
            <person name="Vernes S.C."/>
            <person name="Myers E.W."/>
            <person name="Teeling E.C."/>
        </authorList>
    </citation>
    <scope>NUCLEOTIDE SEQUENCE [LARGE SCALE GENOMIC DNA]</scope>
    <source>
        <strain evidence="1">MMyoMyo1</strain>
        <tissue evidence="1">Flight muscle</tissue>
    </source>
</reference>